<dbReference type="OrthoDB" id="9626941at2759"/>
<feature type="region of interest" description="Disordered" evidence="1">
    <location>
        <begin position="31"/>
        <end position="53"/>
    </location>
</feature>
<accession>A0A835HC08</accession>
<dbReference type="EMBL" id="JADFTS010000007">
    <property type="protein sequence ID" value="KAF9595472.1"/>
    <property type="molecule type" value="Genomic_DNA"/>
</dbReference>
<keyword evidence="3" id="KW-1185">Reference proteome</keyword>
<feature type="compositionally biased region" description="Low complexity" evidence="1">
    <location>
        <begin position="113"/>
        <end position="125"/>
    </location>
</feature>
<proteinExistence type="predicted"/>
<name>A0A835HC08_9MAGN</name>
<protein>
    <submittedName>
        <fullName evidence="2">Uncharacterized protein</fullName>
    </submittedName>
</protein>
<comment type="caution">
    <text evidence="2">The sequence shown here is derived from an EMBL/GenBank/DDBJ whole genome shotgun (WGS) entry which is preliminary data.</text>
</comment>
<feature type="compositionally biased region" description="Basic and acidic residues" evidence="1">
    <location>
        <begin position="37"/>
        <end position="47"/>
    </location>
</feature>
<dbReference type="AlphaFoldDB" id="A0A835HC08"/>
<evidence type="ECO:0000256" key="1">
    <source>
        <dbReference type="SAM" id="MobiDB-lite"/>
    </source>
</evidence>
<sequence length="133" mass="14607">MGMGKRYLLGMGGIGRGIGKNAERDVKFWFLPSPPNKQRDNEARQGFDEVEQRDDCRSSLRTALLFMAPSSGVDIKMNTHLKTVKPTPKGKNPVTLDHPTETPRVKPKKPKVGRPMGRGRVAVARGDGRGGGR</sequence>
<feature type="region of interest" description="Disordered" evidence="1">
    <location>
        <begin position="82"/>
        <end position="133"/>
    </location>
</feature>
<evidence type="ECO:0000313" key="2">
    <source>
        <dbReference type="EMBL" id="KAF9595472.1"/>
    </source>
</evidence>
<evidence type="ECO:0000313" key="3">
    <source>
        <dbReference type="Proteomes" id="UP000631114"/>
    </source>
</evidence>
<organism evidence="2 3">
    <name type="scientific">Coptis chinensis</name>
    <dbReference type="NCBI Taxonomy" id="261450"/>
    <lineage>
        <taxon>Eukaryota</taxon>
        <taxon>Viridiplantae</taxon>
        <taxon>Streptophyta</taxon>
        <taxon>Embryophyta</taxon>
        <taxon>Tracheophyta</taxon>
        <taxon>Spermatophyta</taxon>
        <taxon>Magnoliopsida</taxon>
        <taxon>Ranunculales</taxon>
        <taxon>Ranunculaceae</taxon>
        <taxon>Coptidoideae</taxon>
        <taxon>Coptis</taxon>
    </lineage>
</organism>
<gene>
    <name evidence="2" type="ORF">IFM89_000390</name>
</gene>
<dbReference type="Proteomes" id="UP000631114">
    <property type="component" value="Unassembled WGS sequence"/>
</dbReference>
<reference evidence="2 3" key="1">
    <citation type="submission" date="2020-10" db="EMBL/GenBank/DDBJ databases">
        <title>The Coptis chinensis genome and diversification of protoberbering-type alkaloids.</title>
        <authorList>
            <person name="Wang B."/>
            <person name="Shu S."/>
            <person name="Song C."/>
            <person name="Liu Y."/>
        </authorList>
    </citation>
    <scope>NUCLEOTIDE SEQUENCE [LARGE SCALE GENOMIC DNA]</scope>
    <source>
        <strain evidence="2">HL-2020</strain>
        <tissue evidence="2">Leaf</tissue>
    </source>
</reference>